<dbReference type="SUPFAM" id="SSF75169">
    <property type="entry name" value="DsrEFH-like"/>
    <property type="match status" value="1"/>
</dbReference>
<name>A0A1D3L5I0_9EURY</name>
<proteinExistence type="predicted"/>
<organism evidence="1 2">
    <name type="scientific">Methanobacterium congolense</name>
    <dbReference type="NCBI Taxonomy" id="118062"/>
    <lineage>
        <taxon>Archaea</taxon>
        <taxon>Methanobacteriati</taxon>
        <taxon>Methanobacteriota</taxon>
        <taxon>Methanomada group</taxon>
        <taxon>Methanobacteria</taxon>
        <taxon>Methanobacteriales</taxon>
        <taxon>Methanobacteriaceae</taxon>
        <taxon>Methanobacterium</taxon>
    </lineage>
</organism>
<gene>
    <name evidence="1" type="ORF">MCBB_2269</name>
</gene>
<dbReference type="InterPro" id="IPR003787">
    <property type="entry name" value="Sulphur_relay_DsrE/F-like"/>
</dbReference>
<reference evidence="1 2" key="1">
    <citation type="submission" date="2016-08" db="EMBL/GenBank/DDBJ databases">
        <authorList>
            <person name="Seilhamer J.J."/>
        </authorList>
    </citation>
    <scope>NUCLEOTIDE SEQUENCE [LARGE SCALE GENOMIC DNA]</scope>
    <source>
        <strain evidence="1">Buetzberg</strain>
    </source>
</reference>
<dbReference type="STRING" id="118062.MCBB_2269"/>
<dbReference type="Proteomes" id="UP000094707">
    <property type="component" value="Chromosome I"/>
</dbReference>
<dbReference type="EMBL" id="LT607756">
    <property type="protein sequence ID" value="SCG86808.1"/>
    <property type="molecule type" value="Genomic_DNA"/>
</dbReference>
<dbReference type="Pfam" id="PF02635">
    <property type="entry name" value="DsrE"/>
    <property type="match status" value="1"/>
</dbReference>
<dbReference type="Gene3D" id="3.40.1260.10">
    <property type="entry name" value="DsrEFH-like"/>
    <property type="match status" value="1"/>
</dbReference>
<accession>A0A1D3L5I0</accession>
<dbReference type="PROSITE" id="PS51257">
    <property type="entry name" value="PROKAR_LIPOPROTEIN"/>
    <property type="match status" value="1"/>
</dbReference>
<dbReference type="InterPro" id="IPR027396">
    <property type="entry name" value="DsrEFH-like"/>
</dbReference>
<dbReference type="KEGG" id="mcub:MCBB_2269"/>
<sequence length="115" mass="12829">MIIEKAPYGWEDAFSGFYVAIACLNREVDADVLLTGDGVYAALKGQKPEETIKYPSVEDLTYLIFPEGSLFVHKKSMEDRGLSDNDLVEAAQSVDDEELYEIIKSRTDGTAFLKI</sequence>
<protein>
    <submittedName>
        <fullName evidence="1">Uncharacterized protein</fullName>
    </submittedName>
</protein>
<evidence type="ECO:0000313" key="2">
    <source>
        <dbReference type="Proteomes" id="UP000094707"/>
    </source>
</evidence>
<dbReference type="AlphaFoldDB" id="A0A1D3L5I0"/>
<evidence type="ECO:0000313" key="1">
    <source>
        <dbReference type="EMBL" id="SCG86808.1"/>
    </source>
</evidence>
<keyword evidence="2" id="KW-1185">Reference proteome</keyword>